<proteinExistence type="predicted"/>
<dbReference type="Proteomes" id="UP000268093">
    <property type="component" value="Unassembled WGS sequence"/>
</dbReference>
<protein>
    <submittedName>
        <fullName evidence="1">Uncharacterized protein</fullName>
    </submittedName>
</protein>
<reference evidence="1 2" key="1">
    <citation type="journal article" date="2018" name="New Phytol.">
        <title>Phylogenomics of Endogonaceae and evolution of mycorrhizas within Mucoromycota.</title>
        <authorList>
            <person name="Chang Y."/>
            <person name="Desiro A."/>
            <person name="Na H."/>
            <person name="Sandor L."/>
            <person name="Lipzen A."/>
            <person name="Clum A."/>
            <person name="Barry K."/>
            <person name="Grigoriev I.V."/>
            <person name="Martin F.M."/>
            <person name="Stajich J.E."/>
            <person name="Smith M.E."/>
            <person name="Bonito G."/>
            <person name="Spatafora J.W."/>
        </authorList>
    </citation>
    <scope>NUCLEOTIDE SEQUENCE [LARGE SCALE GENOMIC DNA]</scope>
    <source>
        <strain evidence="1 2">GMNB39</strain>
    </source>
</reference>
<organism evidence="1 2">
    <name type="scientific">Jimgerdemannia flammicorona</name>
    <dbReference type="NCBI Taxonomy" id="994334"/>
    <lineage>
        <taxon>Eukaryota</taxon>
        <taxon>Fungi</taxon>
        <taxon>Fungi incertae sedis</taxon>
        <taxon>Mucoromycota</taxon>
        <taxon>Mucoromycotina</taxon>
        <taxon>Endogonomycetes</taxon>
        <taxon>Endogonales</taxon>
        <taxon>Endogonaceae</taxon>
        <taxon>Jimgerdemannia</taxon>
    </lineage>
</organism>
<dbReference type="GO" id="GO:0004366">
    <property type="term" value="F:glycerol-3-phosphate O-acyltransferase activity"/>
    <property type="evidence" value="ECO:0007669"/>
    <property type="project" value="TreeGrafter"/>
</dbReference>
<dbReference type="EMBL" id="RBNI01000456">
    <property type="protein sequence ID" value="RUP51803.1"/>
    <property type="molecule type" value="Genomic_DNA"/>
</dbReference>
<dbReference type="PANTHER" id="PTHR31605:SF0">
    <property type="entry name" value="GLYCEROL-3-PHOSPHATE O-ACYLTRANSFERASE 1"/>
    <property type="match status" value="1"/>
</dbReference>
<gene>
    <name evidence="1" type="ORF">BC936DRAFT_145765</name>
</gene>
<dbReference type="OrthoDB" id="2427554at2759"/>
<evidence type="ECO:0000313" key="2">
    <source>
        <dbReference type="Proteomes" id="UP000268093"/>
    </source>
</evidence>
<accession>A0A433DLR7</accession>
<dbReference type="GO" id="GO:0008654">
    <property type="term" value="P:phospholipid biosynthetic process"/>
    <property type="evidence" value="ECO:0007669"/>
    <property type="project" value="TreeGrafter"/>
</dbReference>
<dbReference type="GO" id="GO:0016287">
    <property type="term" value="F:glycerone-phosphate O-acyltransferase activity"/>
    <property type="evidence" value="ECO:0007669"/>
    <property type="project" value="TreeGrafter"/>
</dbReference>
<dbReference type="AlphaFoldDB" id="A0A433DLR7"/>
<dbReference type="InterPro" id="IPR052744">
    <property type="entry name" value="GPAT/DAPAT"/>
</dbReference>
<comment type="caution">
    <text evidence="1">The sequence shown here is derived from an EMBL/GenBank/DDBJ whole genome shotgun (WGS) entry which is preliminary data.</text>
</comment>
<name>A0A433DLR7_9FUNG</name>
<evidence type="ECO:0000313" key="1">
    <source>
        <dbReference type="EMBL" id="RUP51803.1"/>
    </source>
</evidence>
<dbReference type="PANTHER" id="PTHR31605">
    <property type="entry name" value="GLYCEROL-3-PHOSPHATE O-ACYLTRANSFERASE 1"/>
    <property type="match status" value="1"/>
</dbReference>
<keyword evidence="2" id="KW-1185">Reference proteome</keyword>
<sequence length="123" mass="13906">MLRSNWPRSIKLLTQLLTWNLLLFISYTSMRFGENAIDVYHSLRPLFLSIIDPASVENLCMVYDRLSHDITDLINEHGPKVFPDFDANRILLTLSHTPGTMTSTPSVSAAMKLAGGFFTTKMD</sequence>